<proteinExistence type="predicted"/>
<dbReference type="EMBL" id="JACMYC010000003">
    <property type="protein sequence ID" value="MBC2960037.1"/>
    <property type="molecule type" value="Genomic_DNA"/>
</dbReference>
<evidence type="ECO:0000256" key="2">
    <source>
        <dbReference type="SAM" id="SignalP"/>
    </source>
</evidence>
<organism evidence="3 4">
    <name type="scientific">Nocardioides deserti</name>
    <dbReference type="NCBI Taxonomy" id="1588644"/>
    <lineage>
        <taxon>Bacteria</taxon>
        <taxon>Bacillati</taxon>
        <taxon>Actinomycetota</taxon>
        <taxon>Actinomycetes</taxon>
        <taxon>Propionibacteriales</taxon>
        <taxon>Nocardioidaceae</taxon>
        <taxon>Nocardioides</taxon>
    </lineage>
</organism>
<accession>A0ABR6U6H2</accession>
<evidence type="ECO:0000313" key="4">
    <source>
        <dbReference type="Proteomes" id="UP000604001"/>
    </source>
</evidence>
<feature type="chain" id="PRO_5045518031" evidence="2">
    <location>
        <begin position="27"/>
        <end position="427"/>
    </location>
</feature>
<dbReference type="Proteomes" id="UP000604001">
    <property type="component" value="Unassembled WGS sequence"/>
</dbReference>
<sequence length="427" mass="45929">MKNRPNRLVRGALAAAALSLAVTACAEDSGSSGATNAGGESIEYGAEKSEYVDALADMDPVELVIQSTGPKDSATGRRFEDYAEAVDEWSGGKITFEFIYSNGAAGPTETHEAIADGRIDIGSVMPSLIPDEFPVTNNLWNLSHLGRQTPVDSMLQWHGIIFELATLTDEIDAEYEDHGMKLLLPGFGSGAYMPYCGEESTSLDDLKNKGIASQSRHQNAQAEALGMKPSSIAYTEMFESLERGVIDCAITTVTGAALGGYIESVPYPTFDPEVGFNSPGGSIAMSIDKWNDLPLPAQQLMIDRLDVLMQANFEGAWDNAAAAVQQVLDAGGTFSNFDEDAKAALVETNQELEAEVANSDALGDGEAFLEAAREAEARWAETVAGLDIKGLDTSYEEFPEWHDNGVPDLQPYFDVLWEDVVADRRPS</sequence>
<evidence type="ECO:0000256" key="1">
    <source>
        <dbReference type="ARBA" id="ARBA00022729"/>
    </source>
</evidence>
<evidence type="ECO:0000313" key="3">
    <source>
        <dbReference type="EMBL" id="MBC2960037.1"/>
    </source>
</evidence>
<dbReference type="PANTHER" id="PTHR33376">
    <property type="match status" value="1"/>
</dbReference>
<name>A0ABR6U6H2_9ACTN</name>
<dbReference type="InterPro" id="IPR018389">
    <property type="entry name" value="DctP_fam"/>
</dbReference>
<keyword evidence="1 2" id="KW-0732">Signal</keyword>
<comment type="caution">
    <text evidence="3">The sequence shown here is derived from an EMBL/GenBank/DDBJ whole genome shotgun (WGS) entry which is preliminary data.</text>
</comment>
<dbReference type="RefSeq" id="WP_186345289.1">
    <property type="nucleotide sequence ID" value="NZ_BMMR01000003.1"/>
</dbReference>
<keyword evidence="4" id="KW-1185">Reference proteome</keyword>
<feature type="signal peptide" evidence="2">
    <location>
        <begin position="1"/>
        <end position="26"/>
    </location>
</feature>
<dbReference type="InterPro" id="IPR038404">
    <property type="entry name" value="TRAP_DctP_sf"/>
</dbReference>
<dbReference type="NCBIfam" id="NF037995">
    <property type="entry name" value="TRAP_S1"/>
    <property type="match status" value="1"/>
</dbReference>
<dbReference type="Gene3D" id="3.40.190.170">
    <property type="entry name" value="Bacterial extracellular solute-binding protein, family 7"/>
    <property type="match status" value="1"/>
</dbReference>
<dbReference type="Pfam" id="PF03480">
    <property type="entry name" value="DctP"/>
    <property type="match status" value="1"/>
</dbReference>
<protein>
    <submittedName>
        <fullName evidence="3">TRAP transporter substrate-binding protein DctP</fullName>
    </submittedName>
</protein>
<gene>
    <name evidence="3" type="primary">dctP</name>
    <name evidence="3" type="ORF">H7344_06985</name>
</gene>
<dbReference type="PANTHER" id="PTHR33376:SF5">
    <property type="entry name" value="EXTRACYTOPLASMIC SOLUTE RECEPTOR PROTEIN"/>
    <property type="match status" value="1"/>
</dbReference>
<dbReference type="PROSITE" id="PS51257">
    <property type="entry name" value="PROKAR_LIPOPROTEIN"/>
    <property type="match status" value="1"/>
</dbReference>
<reference evidence="3 4" key="1">
    <citation type="submission" date="2020-08" db="EMBL/GenBank/DDBJ databases">
        <title>novel species in genus Nocardioides.</title>
        <authorList>
            <person name="Zhang G."/>
        </authorList>
    </citation>
    <scope>NUCLEOTIDE SEQUENCE [LARGE SCALE GENOMIC DNA]</scope>
    <source>
        <strain evidence="3 4">SC8A-24</strain>
    </source>
</reference>